<dbReference type="EMBL" id="PXOA01000146">
    <property type="protein sequence ID" value="RFU79652.1"/>
    <property type="molecule type" value="Genomic_DNA"/>
</dbReference>
<keyword evidence="2" id="KW-1185">Reference proteome</keyword>
<dbReference type="Proteomes" id="UP000266272">
    <property type="component" value="Unassembled WGS sequence"/>
</dbReference>
<dbReference type="OrthoDB" id="2364174at2759"/>
<organism evidence="1 2">
    <name type="scientific">Trichoderma arundinaceum</name>
    <dbReference type="NCBI Taxonomy" id="490622"/>
    <lineage>
        <taxon>Eukaryota</taxon>
        <taxon>Fungi</taxon>
        <taxon>Dikarya</taxon>
        <taxon>Ascomycota</taxon>
        <taxon>Pezizomycotina</taxon>
        <taxon>Sordariomycetes</taxon>
        <taxon>Hypocreomycetidae</taxon>
        <taxon>Hypocreales</taxon>
        <taxon>Hypocreaceae</taxon>
        <taxon>Trichoderma</taxon>
    </lineage>
</organism>
<evidence type="ECO:0000313" key="1">
    <source>
        <dbReference type="EMBL" id="RFU79652.1"/>
    </source>
</evidence>
<gene>
    <name evidence="1" type="ORF">TARUN_2567</name>
</gene>
<accession>A0A395NU69</accession>
<name>A0A395NU69_TRIAR</name>
<comment type="caution">
    <text evidence="1">The sequence shown here is derived from an EMBL/GenBank/DDBJ whole genome shotgun (WGS) entry which is preliminary data.</text>
</comment>
<proteinExistence type="predicted"/>
<protein>
    <submittedName>
        <fullName evidence="1">Uncharacterized protein</fullName>
    </submittedName>
</protein>
<dbReference type="AlphaFoldDB" id="A0A395NU69"/>
<reference evidence="1 2" key="1">
    <citation type="journal article" date="2018" name="PLoS Pathog.">
        <title>Evolution of structural diversity of trichothecenes, a family of toxins produced by plant pathogenic and entomopathogenic fungi.</title>
        <authorList>
            <person name="Proctor R.H."/>
            <person name="McCormick S.P."/>
            <person name="Kim H.S."/>
            <person name="Cardoza R.E."/>
            <person name="Stanley A.M."/>
            <person name="Lindo L."/>
            <person name="Kelly A."/>
            <person name="Brown D.W."/>
            <person name="Lee T."/>
            <person name="Vaughan M.M."/>
            <person name="Alexander N.J."/>
            <person name="Busman M."/>
            <person name="Gutierrez S."/>
        </authorList>
    </citation>
    <scope>NUCLEOTIDE SEQUENCE [LARGE SCALE GENOMIC DNA]</scope>
    <source>
        <strain evidence="1 2">IBT 40837</strain>
    </source>
</reference>
<evidence type="ECO:0000313" key="2">
    <source>
        <dbReference type="Proteomes" id="UP000266272"/>
    </source>
</evidence>
<sequence>MSRLPPVEKFSLAVRKNIRDEWENKKNDYEKKISDLLGEPWKIDISLHQVCAYAQDGYATNTPGSMISAYIEGVLYQLDRFIGKHGDEGKAELNTIASARTITMDLDEGKKFSYCGCEVSPTGSLAILFREGCLGTNIDYACSLENLESALNEAPGTASISHRPMSFIARAAIRSDWDTEVGNIRAKLKSILKRDIDVEPRFEQVFDKLSAAKDAPDIWQRNLGLYLKLYYEGLLSYLDNQKFGEDDMLYEGFNETIDKATVSFRIVDKGQLKHSTYNECVIEDGALILQTTPEYFGTNVNDVASVLMDLL</sequence>